<keyword evidence="5" id="KW-1185">Reference proteome</keyword>
<name>A0A934MF31_9RHOB</name>
<feature type="region of interest" description="Disordered" evidence="1">
    <location>
        <begin position="188"/>
        <end position="213"/>
    </location>
</feature>
<evidence type="ECO:0000256" key="2">
    <source>
        <dbReference type="SAM" id="Phobius"/>
    </source>
</evidence>
<keyword evidence="2" id="KW-0472">Membrane</keyword>
<evidence type="ECO:0000313" key="5">
    <source>
        <dbReference type="Proteomes" id="UP000642488"/>
    </source>
</evidence>
<comment type="caution">
    <text evidence="4">The sequence shown here is derived from an EMBL/GenBank/DDBJ whole genome shotgun (WGS) entry which is preliminary data.</text>
</comment>
<dbReference type="AlphaFoldDB" id="A0A934MF31"/>
<evidence type="ECO:0000259" key="3">
    <source>
        <dbReference type="Pfam" id="PF13717"/>
    </source>
</evidence>
<dbReference type="Proteomes" id="UP000642488">
    <property type="component" value="Unassembled WGS sequence"/>
</dbReference>
<feature type="region of interest" description="Disordered" evidence="1">
    <location>
        <begin position="46"/>
        <end position="171"/>
    </location>
</feature>
<gene>
    <name evidence="4" type="ORF">ILP92_15075</name>
</gene>
<accession>A0A934MF31</accession>
<feature type="compositionally biased region" description="Low complexity" evidence="1">
    <location>
        <begin position="46"/>
        <end position="56"/>
    </location>
</feature>
<feature type="domain" description="Zinc finger/thioredoxin putative" evidence="3">
    <location>
        <begin position="1"/>
        <end position="35"/>
    </location>
</feature>
<feature type="compositionally biased region" description="Basic and acidic residues" evidence="1">
    <location>
        <begin position="116"/>
        <end position="128"/>
    </location>
</feature>
<feature type="compositionally biased region" description="Basic and acidic residues" evidence="1">
    <location>
        <begin position="57"/>
        <end position="85"/>
    </location>
</feature>
<dbReference type="RefSeq" id="WP_198917246.1">
    <property type="nucleotide sequence ID" value="NZ_JAEKPD010000016.1"/>
</dbReference>
<reference evidence="4" key="1">
    <citation type="submission" date="2020-12" db="EMBL/GenBank/DDBJ databases">
        <title>Bacterial taxonomy.</title>
        <authorList>
            <person name="Pan X."/>
        </authorList>
    </citation>
    <scope>NUCLEOTIDE SEQUENCE</scope>
    <source>
        <strain evidence="4">KCTC 52957</strain>
    </source>
</reference>
<feature type="compositionally biased region" description="Pro residues" evidence="1">
    <location>
        <begin position="135"/>
        <end position="146"/>
    </location>
</feature>
<evidence type="ECO:0000313" key="4">
    <source>
        <dbReference type="EMBL" id="MBJ3764071.1"/>
    </source>
</evidence>
<protein>
    <submittedName>
        <fullName evidence="4">Zinc-ribbon domain-containing protein</fullName>
    </submittedName>
</protein>
<sequence>MRLICPNCAAQYEIDDSLIPEGGRDVQCSNCGHTWYEDHAEALTASADDAGATAGESLDKRPPRRELDAKTKQILREEAEREAAQRRAAAQAPVAEQTELGLTPEESSEPKGLQDLPDRFPEGEKTDKGAAAPQAPAPSESPPPDEVPAQSRAKVSRPDPDAARSAAAIAASSRGDLLPDIDQINSTLTATSERQKGADPADDYDDDRAPLPPSGSGFRIGFSVVLALTAIVMAVYLLAPQIADAIPTLEPTLASYVEAVNTFRATLDGWLISASEAIIGATDN</sequence>
<dbReference type="EMBL" id="JAEKPD010000016">
    <property type="protein sequence ID" value="MBJ3764071.1"/>
    <property type="molecule type" value="Genomic_DNA"/>
</dbReference>
<dbReference type="InterPro" id="IPR011723">
    <property type="entry name" value="Znf/thioredoxin_put"/>
</dbReference>
<keyword evidence="2" id="KW-0812">Transmembrane</keyword>
<dbReference type="Pfam" id="PF13717">
    <property type="entry name" value="Zn_ribbon_4"/>
    <property type="match status" value="1"/>
</dbReference>
<proteinExistence type="predicted"/>
<feature type="transmembrane region" description="Helical" evidence="2">
    <location>
        <begin position="220"/>
        <end position="239"/>
    </location>
</feature>
<keyword evidence="2" id="KW-1133">Transmembrane helix</keyword>
<organism evidence="4 5">
    <name type="scientific">Palleronia pontilimi</name>
    <dbReference type="NCBI Taxonomy" id="1964209"/>
    <lineage>
        <taxon>Bacteria</taxon>
        <taxon>Pseudomonadati</taxon>
        <taxon>Pseudomonadota</taxon>
        <taxon>Alphaproteobacteria</taxon>
        <taxon>Rhodobacterales</taxon>
        <taxon>Roseobacteraceae</taxon>
        <taxon>Palleronia</taxon>
    </lineage>
</organism>
<dbReference type="NCBIfam" id="TIGR02098">
    <property type="entry name" value="MJ0042_CXXC"/>
    <property type="match status" value="1"/>
</dbReference>
<evidence type="ECO:0000256" key="1">
    <source>
        <dbReference type="SAM" id="MobiDB-lite"/>
    </source>
</evidence>